<gene>
    <name evidence="1" type="ORF">TPC1_31860</name>
</gene>
<name>A0A146JY40_9EUKA</name>
<organism evidence="1">
    <name type="scientific">Trepomonas sp. PC1</name>
    <dbReference type="NCBI Taxonomy" id="1076344"/>
    <lineage>
        <taxon>Eukaryota</taxon>
        <taxon>Metamonada</taxon>
        <taxon>Diplomonadida</taxon>
        <taxon>Hexamitidae</taxon>
        <taxon>Hexamitinae</taxon>
        <taxon>Trepomonas</taxon>
    </lineage>
</organism>
<dbReference type="AlphaFoldDB" id="A0A146JY40"/>
<evidence type="ECO:0000313" key="1">
    <source>
        <dbReference type="EMBL" id="JAP88645.1"/>
    </source>
</evidence>
<accession>A0A146JY40</accession>
<protein>
    <submittedName>
        <fullName evidence="1">Uncharacterized protein</fullName>
    </submittedName>
</protein>
<reference evidence="1" key="1">
    <citation type="submission" date="2015-07" db="EMBL/GenBank/DDBJ databases">
        <title>Adaptation to a free-living lifestyle via gene acquisitions in the diplomonad Trepomonas sp. PC1.</title>
        <authorList>
            <person name="Xu F."/>
            <person name="Jerlstrom-Hultqvist J."/>
            <person name="Kolisko M."/>
            <person name="Simpson A.G.B."/>
            <person name="Roger A.J."/>
            <person name="Svard S.G."/>
            <person name="Andersson J.O."/>
        </authorList>
    </citation>
    <scope>NUCLEOTIDE SEQUENCE</scope>
    <source>
        <strain evidence="1">PC1</strain>
    </source>
</reference>
<sequence>FFQICESLVQEYVACLLCSFLGVSCATSRMVQTTIVMWQPELQQSMIGKICRRSSICFVYDKTTCAIAQMKQSLQSTILTHSIIRINFAAKDSCLSVFIFFMCLQKFITILILKKVLQKIYPQKSSQFNRFIAKPRFLSKLPQKTVYLKAKQITNADKLKTYCHLQQLCQILAHGNFIPSFLISKFRNFNSIIQFKSNNKSIIPINVINIYLYVISSEIGIETYQIQLIACASVNEIDSTVIIRSYFRRADVFVFRYFIIFAIGHIKIKLTTEYATMLQYLRKLQLLNIIEVDLTLIQMKTQYE</sequence>
<proteinExistence type="predicted"/>
<feature type="non-terminal residue" evidence="1">
    <location>
        <position position="304"/>
    </location>
</feature>
<dbReference type="EMBL" id="GDID01007961">
    <property type="protein sequence ID" value="JAP88645.1"/>
    <property type="molecule type" value="Transcribed_RNA"/>
</dbReference>
<feature type="non-terminal residue" evidence="1">
    <location>
        <position position="1"/>
    </location>
</feature>